<dbReference type="PANTHER" id="PTHR33146">
    <property type="entry name" value="ENDONUCLEASE 4"/>
    <property type="match status" value="1"/>
</dbReference>
<evidence type="ECO:0000256" key="5">
    <source>
        <dbReference type="ARBA" id="ARBA00023157"/>
    </source>
</evidence>
<keyword evidence="8" id="KW-1185">Reference proteome</keyword>
<dbReference type="SUPFAM" id="SSF48537">
    <property type="entry name" value="Phospholipase C/P1 nuclease"/>
    <property type="match status" value="1"/>
</dbReference>
<dbReference type="RefSeq" id="WP_380926518.1">
    <property type="nucleotide sequence ID" value="NZ_JBHUGS010000001.1"/>
</dbReference>
<evidence type="ECO:0000256" key="1">
    <source>
        <dbReference type="ARBA" id="ARBA00022722"/>
    </source>
</evidence>
<dbReference type="InterPro" id="IPR003154">
    <property type="entry name" value="S1/P1nuclease"/>
</dbReference>
<evidence type="ECO:0000313" key="7">
    <source>
        <dbReference type="EMBL" id="MFD1949157.1"/>
    </source>
</evidence>
<keyword evidence="4" id="KW-0378">Hydrolase</keyword>
<dbReference type="InterPro" id="IPR008947">
    <property type="entry name" value="PLipase_C/P1_nuclease_dom_sf"/>
</dbReference>
<evidence type="ECO:0000313" key="8">
    <source>
        <dbReference type="Proteomes" id="UP001597400"/>
    </source>
</evidence>
<evidence type="ECO:0000256" key="6">
    <source>
        <dbReference type="ARBA" id="ARBA00023180"/>
    </source>
</evidence>
<comment type="caution">
    <text evidence="7">The sequence shown here is derived from an EMBL/GenBank/DDBJ whole genome shotgun (WGS) entry which is preliminary data.</text>
</comment>
<dbReference type="Gene3D" id="1.10.575.10">
    <property type="entry name" value="P1 Nuclease"/>
    <property type="match status" value="1"/>
</dbReference>
<keyword evidence="6" id="KW-0325">Glycoprotein</keyword>
<reference evidence="8" key="1">
    <citation type="journal article" date="2019" name="Int. J. Syst. Evol. Microbiol.">
        <title>The Global Catalogue of Microorganisms (GCM) 10K type strain sequencing project: providing services to taxonomists for standard genome sequencing and annotation.</title>
        <authorList>
            <consortium name="The Broad Institute Genomics Platform"/>
            <consortium name="The Broad Institute Genome Sequencing Center for Infectious Disease"/>
            <person name="Wu L."/>
            <person name="Ma J."/>
        </authorList>
    </citation>
    <scope>NUCLEOTIDE SEQUENCE [LARGE SCALE GENOMIC DNA]</scope>
    <source>
        <strain evidence="8">CGMCC 1.12702</strain>
    </source>
</reference>
<name>A0ABW4TR38_9SPHN</name>
<evidence type="ECO:0000256" key="4">
    <source>
        <dbReference type="ARBA" id="ARBA00022801"/>
    </source>
</evidence>
<organism evidence="7 8">
    <name type="scientific">Sphingomonas arantia</name>
    <dbReference type="NCBI Taxonomy" id="1460676"/>
    <lineage>
        <taxon>Bacteria</taxon>
        <taxon>Pseudomonadati</taxon>
        <taxon>Pseudomonadota</taxon>
        <taxon>Alphaproteobacteria</taxon>
        <taxon>Sphingomonadales</taxon>
        <taxon>Sphingomonadaceae</taxon>
        <taxon>Sphingomonas</taxon>
    </lineage>
</organism>
<dbReference type="CDD" id="cd11010">
    <property type="entry name" value="S1-P1_nuclease"/>
    <property type="match status" value="1"/>
</dbReference>
<accession>A0ABW4TR38</accession>
<protein>
    <submittedName>
        <fullName evidence="7">S1/P1 nuclease</fullName>
    </submittedName>
</protein>
<dbReference type="PANTHER" id="PTHR33146:SF26">
    <property type="entry name" value="ENDONUCLEASE 4"/>
    <property type="match status" value="1"/>
</dbReference>
<keyword evidence="3" id="KW-0255">Endonuclease</keyword>
<keyword evidence="2" id="KW-0479">Metal-binding</keyword>
<keyword evidence="1" id="KW-0540">Nuclease</keyword>
<sequence length="302" mass="32519">MIRPLRIAAPLLAFIALFTAGPAAAWWEYGHQAIATIAMAEVSPKTRAAIRRLIAQSPQLRTPTCPIRSIEDASVWPDCVKPLGDRFSYAYSWHYQNVDICKPFDIKTPCADGNCVSAQIERAARMLHDTKLPTVDRIEALAFLVHFVGDLHQPLHAGDRSDRGGNDQPANYGIMAGRRNLHTVWDGLLADRAISTPPGGALGVLSEIPAADRPAAAAGSVADWSRESWQASHTAYADLLGGDGCGPQPAGRPTLSNEAIAREIPLARRQVALGGLRLAKLLDEALGDVAPDPSRVPRPRRG</sequence>
<keyword evidence="5" id="KW-1015">Disulfide bond</keyword>
<evidence type="ECO:0000256" key="2">
    <source>
        <dbReference type="ARBA" id="ARBA00022723"/>
    </source>
</evidence>
<proteinExistence type="predicted"/>
<dbReference type="EMBL" id="JBHUGS010000001">
    <property type="protein sequence ID" value="MFD1949157.1"/>
    <property type="molecule type" value="Genomic_DNA"/>
</dbReference>
<evidence type="ECO:0000256" key="3">
    <source>
        <dbReference type="ARBA" id="ARBA00022759"/>
    </source>
</evidence>
<dbReference type="Proteomes" id="UP001597400">
    <property type="component" value="Unassembled WGS sequence"/>
</dbReference>
<dbReference type="Pfam" id="PF02265">
    <property type="entry name" value="S1-P1_nuclease"/>
    <property type="match status" value="1"/>
</dbReference>
<gene>
    <name evidence="7" type="ORF">ACFSGX_00075</name>
</gene>